<evidence type="ECO:0000256" key="5">
    <source>
        <dbReference type="ARBA" id="ARBA00022801"/>
    </source>
</evidence>
<keyword evidence="5 7" id="KW-0378">Hydrolase</keyword>
<dbReference type="Gene3D" id="3.60.15.10">
    <property type="entry name" value="Ribonuclease Z/Hydroxyacylglutathione hydrolase-like"/>
    <property type="match status" value="1"/>
</dbReference>
<feature type="binding site" evidence="7">
    <location>
        <position position="112"/>
    </location>
    <ligand>
        <name>Zn(2+)</name>
        <dbReference type="ChEBI" id="CHEBI:29105"/>
        <label>1</label>
    </ligand>
</feature>
<evidence type="ECO:0000256" key="7">
    <source>
        <dbReference type="HAMAP-Rule" id="MF_01374"/>
    </source>
</evidence>
<feature type="binding site" evidence="7">
    <location>
        <position position="58"/>
    </location>
    <ligand>
        <name>Zn(2+)</name>
        <dbReference type="ChEBI" id="CHEBI:29105"/>
        <label>2</label>
    </ligand>
</feature>
<reference evidence="9 10" key="1">
    <citation type="submission" date="2018-10" db="EMBL/GenBank/DDBJ databases">
        <title>Genomic Encyclopedia of Type Strains, Phase IV (KMG-IV): sequencing the most valuable type-strain genomes for metagenomic binning, comparative biology and taxonomic classification.</title>
        <authorList>
            <person name="Goeker M."/>
        </authorList>
    </citation>
    <scope>NUCLEOTIDE SEQUENCE [LARGE SCALE GENOMIC DNA]</scope>
    <source>
        <strain evidence="9 10">DSM 26916</strain>
    </source>
</reference>
<dbReference type="GO" id="GO:0046872">
    <property type="term" value="F:metal ion binding"/>
    <property type="evidence" value="ECO:0007669"/>
    <property type="project" value="UniProtKB-KW"/>
</dbReference>
<dbReference type="InterPro" id="IPR036866">
    <property type="entry name" value="RibonucZ/Hydroxyglut_hydro"/>
</dbReference>
<gene>
    <name evidence="7" type="primary">gloB</name>
    <name evidence="9" type="ORF">DFR35_2015</name>
</gene>
<comment type="catalytic activity">
    <reaction evidence="1 7">
        <text>an S-(2-hydroxyacyl)glutathione + H2O = a 2-hydroxy carboxylate + glutathione + H(+)</text>
        <dbReference type="Rhea" id="RHEA:21864"/>
        <dbReference type="ChEBI" id="CHEBI:15377"/>
        <dbReference type="ChEBI" id="CHEBI:15378"/>
        <dbReference type="ChEBI" id="CHEBI:57925"/>
        <dbReference type="ChEBI" id="CHEBI:58896"/>
        <dbReference type="ChEBI" id="CHEBI:71261"/>
        <dbReference type="EC" id="3.1.2.6"/>
    </reaction>
</comment>
<keyword evidence="6 7" id="KW-0862">Zinc</keyword>
<dbReference type="Pfam" id="PF16123">
    <property type="entry name" value="HAGH_C"/>
    <property type="match status" value="1"/>
</dbReference>
<dbReference type="GO" id="GO:0019243">
    <property type="term" value="P:methylglyoxal catabolic process to D-lactate via S-lactoyl-glutathione"/>
    <property type="evidence" value="ECO:0007669"/>
    <property type="project" value="UniProtKB-UniRule"/>
</dbReference>
<dbReference type="HAMAP" id="MF_01374">
    <property type="entry name" value="Glyoxalase_2"/>
    <property type="match status" value="1"/>
</dbReference>
<evidence type="ECO:0000313" key="9">
    <source>
        <dbReference type="EMBL" id="RLJ65353.1"/>
    </source>
</evidence>
<feature type="binding site" evidence="7">
    <location>
        <position position="129"/>
    </location>
    <ligand>
        <name>Zn(2+)</name>
        <dbReference type="ChEBI" id="CHEBI:29105"/>
        <label>1</label>
    </ligand>
</feature>
<evidence type="ECO:0000256" key="1">
    <source>
        <dbReference type="ARBA" id="ARBA00001623"/>
    </source>
</evidence>
<dbReference type="InterPro" id="IPR032282">
    <property type="entry name" value="HAGH_C"/>
</dbReference>
<dbReference type="Pfam" id="PF00753">
    <property type="entry name" value="Lactamase_B"/>
    <property type="match status" value="1"/>
</dbReference>
<comment type="similarity">
    <text evidence="3 7">Belongs to the metallo-beta-lactamase superfamily. Glyoxalase II family.</text>
</comment>
<dbReference type="SMART" id="SM00849">
    <property type="entry name" value="Lactamase_B"/>
    <property type="match status" value="1"/>
</dbReference>
<feature type="binding site" evidence="7">
    <location>
        <position position="56"/>
    </location>
    <ligand>
        <name>Zn(2+)</name>
        <dbReference type="ChEBI" id="CHEBI:29105"/>
        <label>1</label>
    </ligand>
</feature>
<dbReference type="NCBIfam" id="TIGR03413">
    <property type="entry name" value="GSH_gloB"/>
    <property type="match status" value="1"/>
</dbReference>
<keyword evidence="10" id="KW-1185">Reference proteome</keyword>
<evidence type="ECO:0000256" key="3">
    <source>
        <dbReference type="ARBA" id="ARBA00006759"/>
    </source>
</evidence>
<dbReference type="EC" id="3.1.2.6" evidence="7"/>
<comment type="function">
    <text evidence="7">Thiolesterase that catalyzes the hydrolysis of S-D-lactoyl-glutathione to form glutathione and D-lactic acid.</text>
</comment>
<dbReference type="InterPro" id="IPR050110">
    <property type="entry name" value="Glyoxalase_II_hydrolase"/>
</dbReference>
<proteinExistence type="inferred from homology"/>
<protein>
    <recommendedName>
        <fullName evidence="7">Hydroxyacylglutathione hydrolase</fullName>
        <ecNumber evidence="7">3.1.2.6</ecNumber>
    </recommendedName>
    <alternativeName>
        <fullName evidence="7">Glyoxalase II</fullName>
        <shortName evidence="7">Glx II</shortName>
    </alternativeName>
</protein>
<dbReference type="SUPFAM" id="SSF56281">
    <property type="entry name" value="Metallo-hydrolase/oxidoreductase"/>
    <property type="match status" value="1"/>
</dbReference>
<feature type="binding site" evidence="7">
    <location>
        <position position="167"/>
    </location>
    <ligand>
        <name>Zn(2+)</name>
        <dbReference type="ChEBI" id="CHEBI:29105"/>
        <label>2</label>
    </ligand>
</feature>
<dbReference type="PANTHER" id="PTHR43705:SF1">
    <property type="entry name" value="HYDROXYACYLGLUTATHIONE HYDROLASE GLOB"/>
    <property type="match status" value="1"/>
</dbReference>
<dbReference type="PIRSF" id="PIRSF005457">
    <property type="entry name" value="Glx"/>
    <property type="match status" value="1"/>
</dbReference>
<dbReference type="Proteomes" id="UP000268908">
    <property type="component" value="Unassembled WGS sequence"/>
</dbReference>
<comment type="caution">
    <text evidence="9">The sequence shown here is derived from an EMBL/GenBank/DDBJ whole genome shotgun (WGS) entry which is preliminary data.</text>
</comment>
<dbReference type="InterPro" id="IPR001279">
    <property type="entry name" value="Metallo-B-lactamas"/>
</dbReference>
<feature type="binding site" evidence="7">
    <location>
        <position position="59"/>
    </location>
    <ligand>
        <name>Zn(2+)</name>
        <dbReference type="ChEBI" id="CHEBI:29105"/>
        <label>2</label>
    </ligand>
</feature>
<sequence>MSIAIHPLPAFEDNYIWTIRSGDTVAVVDPGEAAPVRRYLEQTGAKLCAILITHRHGDHTDGIAALTSDTAVPVFGPSLEAVAGVTHPLGDGQRIVVPELGIDFEVIAVPGHTRGHVAYYRRGLLFCGDVLFGAGCGRVFEGTMAEMQASLARLAALPGDTAVYCAHEYTQANLRFARAVEPDSAALLERSAAVAKLRGEGRPTVPSTLAEELATNPFLRWDAPAVIAAARGRRGSPPRDAVEVFAAIREWKNGF</sequence>
<evidence type="ECO:0000256" key="4">
    <source>
        <dbReference type="ARBA" id="ARBA00022723"/>
    </source>
</evidence>
<comment type="subunit">
    <text evidence="7">Monomer.</text>
</comment>
<feature type="binding site" evidence="7">
    <location>
        <position position="129"/>
    </location>
    <ligand>
        <name>Zn(2+)</name>
        <dbReference type="ChEBI" id="CHEBI:29105"/>
        <label>2</label>
    </ligand>
</feature>
<feature type="binding site" evidence="7">
    <location>
        <position position="54"/>
    </location>
    <ligand>
        <name>Zn(2+)</name>
        <dbReference type="ChEBI" id="CHEBI:29105"/>
        <label>1</label>
    </ligand>
</feature>
<comment type="cofactor">
    <cofactor evidence="7">
        <name>Zn(2+)</name>
        <dbReference type="ChEBI" id="CHEBI:29105"/>
    </cofactor>
    <text evidence="7">Binds 2 Zn(2+) ions per subunit.</text>
</comment>
<dbReference type="PANTHER" id="PTHR43705">
    <property type="entry name" value="HYDROXYACYLGLUTATHIONE HYDROLASE"/>
    <property type="match status" value="1"/>
</dbReference>
<dbReference type="InterPro" id="IPR017782">
    <property type="entry name" value="Hydroxyacylglutathione_Hdrlase"/>
</dbReference>
<keyword evidence="4 7" id="KW-0479">Metal-binding</keyword>
<evidence type="ECO:0000256" key="6">
    <source>
        <dbReference type="ARBA" id="ARBA00022833"/>
    </source>
</evidence>
<evidence type="ECO:0000313" key="10">
    <source>
        <dbReference type="Proteomes" id="UP000268908"/>
    </source>
</evidence>
<dbReference type="CDD" id="cd07723">
    <property type="entry name" value="hydroxyacylglutathione_hydrolase_MBL-fold"/>
    <property type="match status" value="1"/>
</dbReference>
<dbReference type="GO" id="GO:0004416">
    <property type="term" value="F:hydroxyacylglutathione hydrolase activity"/>
    <property type="evidence" value="ECO:0007669"/>
    <property type="project" value="UniProtKB-UniRule"/>
</dbReference>
<evidence type="ECO:0000256" key="2">
    <source>
        <dbReference type="ARBA" id="ARBA00004963"/>
    </source>
</evidence>
<dbReference type="InterPro" id="IPR035680">
    <property type="entry name" value="Clx_II_MBL"/>
</dbReference>
<dbReference type="EMBL" id="RCCI01000005">
    <property type="protein sequence ID" value="RLJ65353.1"/>
    <property type="molecule type" value="Genomic_DNA"/>
</dbReference>
<feature type="domain" description="Metallo-beta-lactamase" evidence="8">
    <location>
        <begin position="13"/>
        <end position="167"/>
    </location>
</feature>
<accession>A0A497XEG4</accession>
<organism evidence="9 10">
    <name type="scientific">Sulfurisoma sediminicola</name>
    <dbReference type="NCBI Taxonomy" id="1381557"/>
    <lineage>
        <taxon>Bacteria</taxon>
        <taxon>Pseudomonadati</taxon>
        <taxon>Pseudomonadota</taxon>
        <taxon>Betaproteobacteria</taxon>
        <taxon>Nitrosomonadales</taxon>
        <taxon>Sterolibacteriaceae</taxon>
        <taxon>Sulfurisoma</taxon>
    </lineage>
</organism>
<dbReference type="AlphaFoldDB" id="A0A497XEG4"/>
<dbReference type="UniPathway" id="UPA00619">
    <property type="reaction ID" value="UER00676"/>
</dbReference>
<name>A0A497XEG4_9PROT</name>
<comment type="pathway">
    <text evidence="2 7">Secondary metabolite metabolism; methylglyoxal degradation; (R)-lactate from methylglyoxal: step 2/2.</text>
</comment>
<dbReference type="RefSeq" id="WP_306307960.1">
    <property type="nucleotide sequence ID" value="NZ_BHVV01000008.1"/>
</dbReference>
<evidence type="ECO:0000259" key="8">
    <source>
        <dbReference type="SMART" id="SM00849"/>
    </source>
</evidence>